<keyword evidence="1" id="KW-1015">Disulfide bond</keyword>
<accession>A0A401TIG0</accession>
<evidence type="ECO:0000256" key="2">
    <source>
        <dbReference type="PROSITE-ProRule" id="PRU00196"/>
    </source>
</evidence>
<dbReference type="EMBL" id="BEZZ01073702">
    <property type="protein sequence ID" value="GCC42440.1"/>
    <property type="molecule type" value="Genomic_DNA"/>
</dbReference>
<dbReference type="PROSITE" id="PS00420">
    <property type="entry name" value="SRCR_1"/>
    <property type="match status" value="1"/>
</dbReference>
<organism evidence="4 5">
    <name type="scientific">Chiloscyllium punctatum</name>
    <name type="common">Brownbanded bambooshark</name>
    <name type="synonym">Hemiscyllium punctatum</name>
    <dbReference type="NCBI Taxonomy" id="137246"/>
    <lineage>
        <taxon>Eukaryota</taxon>
        <taxon>Metazoa</taxon>
        <taxon>Chordata</taxon>
        <taxon>Craniata</taxon>
        <taxon>Vertebrata</taxon>
        <taxon>Chondrichthyes</taxon>
        <taxon>Elasmobranchii</taxon>
        <taxon>Galeomorphii</taxon>
        <taxon>Galeoidea</taxon>
        <taxon>Orectolobiformes</taxon>
        <taxon>Hemiscylliidae</taxon>
        <taxon>Chiloscyllium</taxon>
    </lineage>
</organism>
<dbReference type="GO" id="GO:0030199">
    <property type="term" value="P:collagen fibril organization"/>
    <property type="evidence" value="ECO:0007669"/>
    <property type="project" value="TreeGrafter"/>
</dbReference>
<dbReference type="GO" id="GO:0004720">
    <property type="term" value="F:protein-lysine 6-oxidase activity"/>
    <property type="evidence" value="ECO:0007669"/>
    <property type="project" value="TreeGrafter"/>
</dbReference>
<dbReference type="InterPro" id="IPR036772">
    <property type="entry name" value="SRCR-like_dom_sf"/>
</dbReference>
<proteinExistence type="predicted"/>
<dbReference type="InterPro" id="IPR001190">
    <property type="entry name" value="SRCR"/>
</dbReference>
<comment type="caution">
    <text evidence="2">Lacks conserved residue(s) required for the propagation of feature annotation.</text>
</comment>
<reference evidence="4 5" key="1">
    <citation type="journal article" date="2018" name="Nat. Ecol. Evol.">
        <title>Shark genomes provide insights into elasmobranch evolution and the origin of vertebrates.</title>
        <authorList>
            <person name="Hara Y"/>
            <person name="Yamaguchi K"/>
            <person name="Onimaru K"/>
            <person name="Kadota M"/>
            <person name="Koyanagi M"/>
            <person name="Keeley SD"/>
            <person name="Tatsumi K"/>
            <person name="Tanaka K"/>
            <person name="Motone F"/>
            <person name="Kageyama Y"/>
            <person name="Nozu R"/>
            <person name="Adachi N"/>
            <person name="Nishimura O"/>
            <person name="Nakagawa R"/>
            <person name="Tanegashima C"/>
            <person name="Kiyatake I"/>
            <person name="Matsumoto R"/>
            <person name="Murakumo K"/>
            <person name="Nishida K"/>
            <person name="Terakita A"/>
            <person name="Kuratani S"/>
            <person name="Sato K"/>
            <person name="Hyodo S Kuraku.S."/>
        </authorList>
    </citation>
    <scope>NUCLEOTIDE SEQUENCE [LARGE SCALE GENOMIC DNA]</scope>
</reference>
<feature type="domain" description="SRCR" evidence="3">
    <location>
        <begin position="10"/>
        <end position="70"/>
    </location>
</feature>
<comment type="caution">
    <text evidence="4">The sequence shown here is derived from an EMBL/GenBank/DDBJ whole genome shotgun (WGS) entry which is preliminary data.</text>
</comment>
<dbReference type="Proteomes" id="UP000287033">
    <property type="component" value="Unassembled WGS sequence"/>
</dbReference>
<dbReference type="GO" id="GO:0005615">
    <property type="term" value="C:extracellular space"/>
    <property type="evidence" value="ECO:0007669"/>
    <property type="project" value="TreeGrafter"/>
</dbReference>
<keyword evidence="5" id="KW-1185">Reference proteome</keyword>
<dbReference type="Gene3D" id="3.10.250.10">
    <property type="entry name" value="SRCR-like domain"/>
    <property type="match status" value="1"/>
</dbReference>
<dbReference type="PANTHER" id="PTHR45817:SF4">
    <property type="entry name" value="LYSYL OXIDASE-LIKE-RELATED"/>
    <property type="match status" value="1"/>
</dbReference>
<dbReference type="GO" id="GO:0016020">
    <property type="term" value="C:membrane"/>
    <property type="evidence" value="ECO:0007669"/>
    <property type="project" value="InterPro"/>
</dbReference>
<dbReference type="PROSITE" id="PS50287">
    <property type="entry name" value="SRCR_2"/>
    <property type="match status" value="1"/>
</dbReference>
<evidence type="ECO:0000313" key="5">
    <source>
        <dbReference type="Proteomes" id="UP000287033"/>
    </source>
</evidence>
<name>A0A401TIG0_CHIPU</name>
<dbReference type="SUPFAM" id="SSF56487">
    <property type="entry name" value="SRCR-like"/>
    <property type="match status" value="1"/>
</dbReference>
<dbReference type="AlphaFoldDB" id="A0A401TIG0"/>
<evidence type="ECO:0000313" key="4">
    <source>
        <dbReference type="EMBL" id="GCC42440.1"/>
    </source>
</evidence>
<feature type="non-terminal residue" evidence="4">
    <location>
        <position position="1"/>
    </location>
</feature>
<sequence>GQSKVDEVRIRPVLASARRRNPITEGVVEVKYQGRWKQVCDADWTLNNSRVVCGMLGFPGELPVNVRIYR</sequence>
<protein>
    <recommendedName>
        <fullName evidence="3">SRCR domain-containing protein</fullName>
    </recommendedName>
</protein>
<dbReference type="OrthoDB" id="547291at2759"/>
<dbReference type="InterPro" id="IPR050912">
    <property type="entry name" value="LOX-like_protein"/>
</dbReference>
<dbReference type="Pfam" id="PF00530">
    <property type="entry name" value="SRCR"/>
    <property type="match status" value="1"/>
</dbReference>
<evidence type="ECO:0000256" key="1">
    <source>
        <dbReference type="ARBA" id="ARBA00023157"/>
    </source>
</evidence>
<gene>
    <name evidence="4" type="ORF">chiPu_0026161</name>
</gene>
<dbReference type="STRING" id="137246.A0A401TIG0"/>
<dbReference type="PANTHER" id="PTHR45817">
    <property type="entry name" value="LYSYL OXIDASE-LIKE-RELATED"/>
    <property type="match status" value="1"/>
</dbReference>
<evidence type="ECO:0000259" key="3">
    <source>
        <dbReference type="PROSITE" id="PS50287"/>
    </source>
</evidence>